<sequence>MGDSDPYRRLARCGCREFAALVGAAIAAGQIGIPMLCLGRGGDAAFSLIRRLHPGVLTWLAPSHLADMPRPEARGRQGADSSVRTQLSPASEGSCLIGARSCSI</sequence>
<gene>
    <name evidence="1" type="ORF">ACFSJC_03650</name>
</gene>
<comment type="caution">
    <text evidence="1">The sequence shown here is derived from an EMBL/GenBank/DDBJ whole genome shotgun (WGS) entry which is preliminary data.</text>
</comment>
<proteinExistence type="predicted"/>
<protein>
    <submittedName>
        <fullName evidence="1">Nicotinate-nucleotide--dimethylbenzimidazole phosphoribosyltransferase</fullName>
        <ecNumber evidence="1">2.4.2.21</ecNumber>
    </submittedName>
</protein>
<name>A0ABW4Y7L0_9GAMM</name>
<accession>A0ABW4Y7L0</accession>
<keyword evidence="2" id="KW-1185">Reference proteome</keyword>
<dbReference type="InterPro" id="IPR036087">
    <property type="entry name" value="Nict_dMeBzImd_PRibTrfase_sf"/>
</dbReference>
<dbReference type="RefSeq" id="WP_386023821.1">
    <property type="nucleotide sequence ID" value="NZ_JBHUHX010000007.1"/>
</dbReference>
<keyword evidence="1" id="KW-0328">Glycosyltransferase</keyword>
<evidence type="ECO:0000313" key="1">
    <source>
        <dbReference type="EMBL" id="MFD2110933.1"/>
    </source>
</evidence>
<organism evidence="1 2">
    <name type="scientific">Thiorhodococcus fuscus</name>
    <dbReference type="NCBI Taxonomy" id="527200"/>
    <lineage>
        <taxon>Bacteria</taxon>
        <taxon>Pseudomonadati</taxon>
        <taxon>Pseudomonadota</taxon>
        <taxon>Gammaproteobacteria</taxon>
        <taxon>Chromatiales</taxon>
        <taxon>Chromatiaceae</taxon>
        <taxon>Thiorhodococcus</taxon>
    </lineage>
</organism>
<dbReference type="Proteomes" id="UP001597337">
    <property type="component" value="Unassembled WGS sequence"/>
</dbReference>
<dbReference type="EMBL" id="JBHUHX010000007">
    <property type="protein sequence ID" value="MFD2110933.1"/>
    <property type="molecule type" value="Genomic_DNA"/>
</dbReference>
<dbReference type="EC" id="2.4.2.21" evidence="1"/>
<dbReference type="Pfam" id="PF02277">
    <property type="entry name" value="DBI_PRT"/>
    <property type="match status" value="1"/>
</dbReference>
<evidence type="ECO:0000313" key="2">
    <source>
        <dbReference type="Proteomes" id="UP001597337"/>
    </source>
</evidence>
<dbReference type="Gene3D" id="3.40.50.10210">
    <property type="match status" value="1"/>
</dbReference>
<dbReference type="InterPro" id="IPR003200">
    <property type="entry name" value="Nict_dMeBzImd_PRibTrfase"/>
</dbReference>
<dbReference type="SUPFAM" id="SSF52733">
    <property type="entry name" value="Nicotinate mononucleotide:5,6-dimethylbenzimidazole phosphoribosyltransferase (CobT)"/>
    <property type="match status" value="1"/>
</dbReference>
<dbReference type="GO" id="GO:0008939">
    <property type="term" value="F:nicotinate-nucleotide-dimethylbenzimidazole phosphoribosyltransferase activity"/>
    <property type="evidence" value="ECO:0007669"/>
    <property type="project" value="UniProtKB-EC"/>
</dbReference>
<reference evidence="2" key="1">
    <citation type="journal article" date="2019" name="Int. J. Syst. Evol. Microbiol.">
        <title>The Global Catalogue of Microorganisms (GCM) 10K type strain sequencing project: providing services to taxonomists for standard genome sequencing and annotation.</title>
        <authorList>
            <consortium name="The Broad Institute Genomics Platform"/>
            <consortium name="The Broad Institute Genome Sequencing Center for Infectious Disease"/>
            <person name="Wu L."/>
            <person name="Ma J."/>
        </authorList>
    </citation>
    <scope>NUCLEOTIDE SEQUENCE [LARGE SCALE GENOMIC DNA]</scope>
    <source>
        <strain evidence="2">KACC 12597</strain>
    </source>
</reference>
<keyword evidence="1" id="KW-0808">Transferase</keyword>